<dbReference type="Gene3D" id="3.30.410.40">
    <property type="match status" value="1"/>
</dbReference>
<dbReference type="PANTHER" id="PTHR45968:SF19">
    <property type="entry name" value="GLUCOSE-METHANOL-CHOLINE (GMC) OXIDOREDUCTASE FAMILY PROTEIN"/>
    <property type="match status" value="1"/>
</dbReference>
<organism evidence="10 11">
    <name type="scientific">Trema orientale</name>
    <name type="common">Charcoal tree</name>
    <name type="synonym">Celtis orientalis</name>
    <dbReference type="NCBI Taxonomy" id="63057"/>
    <lineage>
        <taxon>Eukaryota</taxon>
        <taxon>Viridiplantae</taxon>
        <taxon>Streptophyta</taxon>
        <taxon>Embryophyta</taxon>
        <taxon>Tracheophyta</taxon>
        <taxon>Spermatophyta</taxon>
        <taxon>Magnoliopsida</taxon>
        <taxon>eudicotyledons</taxon>
        <taxon>Gunneridae</taxon>
        <taxon>Pentapetalae</taxon>
        <taxon>rosids</taxon>
        <taxon>fabids</taxon>
        <taxon>Rosales</taxon>
        <taxon>Cannabaceae</taxon>
        <taxon>Trema</taxon>
    </lineage>
</organism>
<dbReference type="STRING" id="63057.A0A2P5AEU8"/>
<keyword evidence="7" id="KW-1015">Disulfide bond</keyword>
<keyword evidence="4" id="KW-0732">Signal</keyword>
<dbReference type="PIRSF" id="PIRSF000137">
    <property type="entry name" value="Alcohol_oxidase"/>
    <property type="match status" value="1"/>
</dbReference>
<evidence type="ECO:0000313" key="11">
    <source>
        <dbReference type="Proteomes" id="UP000237000"/>
    </source>
</evidence>
<keyword evidence="11" id="KW-1185">Reference proteome</keyword>
<dbReference type="Proteomes" id="UP000237000">
    <property type="component" value="Unassembled WGS sequence"/>
</dbReference>
<dbReference type="InParanoid" id="A0A2P5AEU8"/>
<dbReference type="InterPro" id="IPR036188">
    <property type="entry name" value="FAD/NAD-bd_sf"/>
</dbReference>
<feature type="binding site" evidence="6">
    <location>
        <position position="124"/>
    </location>
    <ligand>
        <name>FAD</name>
        <dbReference type="ChEBI" id="CHEBI:57692"/>
    </ligand>
</feature>
<proteinExistence type="inferred from homology"/>
<sequence>MELPQVIHGNGIAVFFFLVGWSVCFPIPPQERTLPHMTSNVNEVSGKSFDYIIVGGGTAGCPLVATLSERFSVLLVERGGSPYGNPLILDKKFYGLSLLQTDEYSSVAQSFVSEDGIPNLRGRVLGGSSALNGGFYSRASWDFVKQVGWNEEMVKNAYNWVESRVVFTPELTPWQTVAEFSFLEAGILPYNGYSLEHIEGTKVGGSVFDNRGKRHTSADLLMAGNPKNIKVLLNATVKNVIFRNKDNRTEKIAHGIRFIKSDGSSHKVHEAYLNQPNNSNSMGDVILAAGALGSPQILMLSGIGSYEHLKSFDLPLLVDLKGVGYGMKDSPGVAVLVDSKPQKRQPDTPQVVGITDNFNIIVESGILPISFNQTRIPIAAKLAFPASKGKLELSNTDPRKNPSVKFNYLAKEEDSRGCIRLAKLLQRVERSQSIAMFLGTQKHKNNVLVMTSEDEWRKFCKENVRTFYHYHGGCLVGSVVDRDYKVHGVKGLRVVDGSTFSESPGTNPMATLLMLGRYQGKKILEERKQIVTN</sequence>
<dbReference type="OrthoDB" id="269227at2759"/>
<evidence type="ECO:0000256" key="2">
    <source>
        <dbReference type="ARBA" id="ARBA00010790"/>
    </source>
</evidence>
<comment type="cofactor">
    <cofactor evidence="1 6">
        <name>FAD</name>
        <dbReference type="ChEBI" id="CHEBI:57692"/>
    </cofactor>
</comment>
<evidence type="ECO:0000259" key="9">
    <source>
        <dbReference type="PROSITE" id="PS00624"/>
    </source>
</evidence>
<name>A0A2P5AEU8_TREOI</name>
<dbReference type="EMBL" id="JXTC01000901">
    <property type="protein sequence ID" value="PON35061.1"/>
    <property type="molecule type" value="Genomic_DNA"/>
</dbReference>
<keyword evidence="8" id="KW-0812">Transmembrane</keyword>
<dbReference type="Pfam" id="PF05199">
    <property type="entry name" value="GMC_oxred_C"/>
    <property type="match status" value="1"/>
</dbReference>
<feature type="disulfide bond" evidence="7">
    <location>
        <begin position="418"/>
        <end position="460"/>
    </location>
</feature>
<dbReference type="PROSITE" id="PS00624">
    <property type="entry name" value="GMC_OXRED_2"/>
    <property type="match status" value="1"/>
</dbReference>
<dbReference type="InterPro" id="IPR012132">
    <property type="entry name" value="GMC_OxRdtase"/>
</dbReference>
<dbReference type="InterPro" id="IPR007867">
    <property type="entry name" value="GMC_OxRtase_C"/>
</dbReference>
<keyword evidence="8" id="KW-0472">Membrane</keyword>
<feature type="binding site" evidence="6">
    <location>
        <position position="497"/>
    </location>
    <ligand>
        <name>FAD</name>
        <dbReference type="ChEBI" id="CHEBI:57692"/>
    </ligand>
</feature>
<evidence type="ECO:0000256" key="6">
    <source>
        <dbReference type="PIRSR" id="PIRSR000137-2"/>
    </source>
</evidence>
<dbReference type="InterPro" id="IPR000172">
    <property type="entry name" value="GMC_OxRdtase_N"/>
</dbReference>
<evidence type="ECO:0000313" key="10">
    <source>
        <dbReference type="EMBL" id="PON35061.1"/>
    </source>
</evidence>
<feature type="transmembrane region" description="Helical" evidence="8">
    <location>
        <begin position="6"/>
        <end position="27"/>
    </location>
</feature>
<evidence type="ECO:0000256" key="5">
    <source>
        <dbReference type="ARBA" id="ARBA00022827"/>
    </source>
</evidence>
<dbReference type="InterPro" id="IPR051871">
    <property type="entry name" value="GMC_Oxidoreductase-Related"/>
</dbReference>
<feature type="domain" description="Glucose-methanol-choline oxidoreductase N-terminal" evidence="9">
    <location>
        <begin position="290"/>
        <end position="304"/>
    </location>
</feature>
<protein>
    <submittedName>
        <fullName evidence="10">Long-chain-alcohol oxidase</fullName>
    </submittedName>
</protein>
<keyword evidence="3" id="KW-0285">Flavoprotein</keyword>
<comment type="caution">
    <text evidence="10">The sequence shown here is derived from an EMBL/GenBank/DDBJ whole genome shotgun (WGS) entry which is preliminary data.</text>
</comment>
<gene>
    <name evidence="10" type="ORF">TorRG33x02_352220</name>
</gene>
<evidence type="ECO:0000256" key="8">
    <source>
        <dbReference type="SAM" id="Phobius"/>
    </source>
</evidence>
<keyword evidence="8" id="KW-1133">Transmembrane helix</keyword>
<reference evidence="11" key="1">
    <citation type="submission" date="2016-06" db="EMBL/GenBank/DDBJ databases">
        <title>Parallel loss of symbiosis genes in relatives of nitrogen-fixing non-legume Parasponia.</title>
        <authorList>
            <person name="Van Velzen R."/>
            <person name="Holmer R."/>
            <person name="Bu F."/>
            <person name="Rutten L."/>
            <person name="Van Zeijl A."/>
            <person name="Liu W."/>
            <person name="Santuari L."/>
            <person name="Cao Q."/>
            <person name="Sharma T."/>
            <person name="Shen D."/>
            <person name="Roswanjaya Y."/>
            <person name="Wardhani T."/>
            <person name="Kalhor M.S."/>
            <person name="Jansen J."/>
            <person name="Van den Hoogen J."/>
            <person name="Gungor B."/>
            <person name="Hartog M."/>
            <person name="Hontelez J."/>
            <person name="Verver J."/>
            <person name="Yang W.-C."/>
            <person name="Schijlen E."/>
            <person name="Repin R."/>
            <person name="Schilthuizen M."/>
            <person name="Schranz E."/>
            <person name="Heidstra R."/>
            <person name="Miyata K."/>
            <person name="Fedorova E."/>
            <person name="Kohlen W."/>
            <person name="Bisseling T."/>
            <person name="Smit S."/>
            <person name="Geurts R."/>
        </authorList>
    </citation>
    <scope>NUCLEOTIDE SEQUENCE [LARGE SCALE GENOMIC DNA]</scope>
    <source>
        <strain evidence="11">cv. RG33-2</strain>
    </source>
</reference>
<dbReference type="GO" id="GO:0016614">
    <property type="term" value="F:oxidoreductase activity, acting on CH-OH group of donors"/>
    <property type="evidence" value="ECO:0007669"/>
    <property type="project" value="InterPro"/>
</dbReference>
<feature type="binding site" evidence="6">
    <location>
        <position position="237"/>
    </location>
    <ligand>
        <name>FAD</name>
        <dbReference type="ChEBI" id="CHEBI:57692"/>
    </ligand>
</feature>
<dbReference type="PANTHER" id="PTHR45968">
    <property type="entry name" value="OSJNBA0019K04.7 PROTEIN"/>
    <property type="match status" value="1"/>
</dbReference>
<dbReference type="SUPFAM" id="SSF51905">
    <property type="entry name" value="FAD/NAD(P)-binding domain"/>
    <property type="match status" value="1"/>
</dbReference>
<comment type="similarity">
    <text evidence="2">Belongs to the GMC oxidoreductase family.</text>
</comment>
<evidence type="ECO:0000256" key="7">
    <source>
        <dbReference type="PIRSR" id="PIRSR000137-3"/>
    </source>
</evidence>
<dbReference type="Pfam" id="PF00732">
    <property type="entry name" value="GMC_oxred_N"/>
    <property type="match status" value="1"/>
</dbReference>
<dbReference type="SUPFAM" id="SSF54373">
    <property type="entry name" value="FAD-linked reductases, C-terminal domain"/>
    <property type="match status" value="1"/>
</dbReference>
<evidence type="ECO:0000256" key="3">
    <source>
        <dbReference type="ARBA" id="ARBA00022630"/>
    </source>
</evidence>
<dbReference type="FunCoup" id="A0A2P5AEU8">
    <property type="interactions" value="252"/>
</dbReference>
<dbReference type="Gene3D" id="3.50.50.60">
    <property type="entry name" value="FAD/NAD(P)-binding domain"/>
    <property type="match status" value="1"/>
</dbReference>
<dbReference type="GO" id="GO:0050660">
    <property type="term" value="F:flavin adenine dinucleotide binding"/>
    <property type="evidence" value="ECO:0007669"/>
    <property type="project" value="InterPro"/>
</dbReference>
<keyword evidence="5 6" id="KW-0274">FAD</keyword>
<dbReference type="AlphaFoldDB" id="A0A2P5AEU8"/>
<evidence type="ECO:0000256" key="1">
    <source>
        <dbReference type="ARBA" id="ARBA00001974"/>
    </source>
</evidence>
<accession>A0A2P5AEU8</accession>
<evidence type="ECO:0000256" key="4">
    <source>
        <dbReference type="ARBA" id="ARBA00022729"/>
    </source>
</evidence>